<accession>A0A4Y9XUV9</accession>
<evidence type="ECO:0008006" key="3">
    <source>
        <dbReference type="Google" id="ProtNLM"/>
    </source>
</evidence>
<organism evidence="1 2">
    <name type="scientific">Rhodofomes roseus</name>
    <dbReference type="NCBI Taxonomy" id="34475"/>
    <lineage>
        <taxon>Eukaryota</taxon>
        <taxon>Fungi</taxon>
        <taxon>Dikarya</taxon>
        <taxon>Basidiomycota</taxon>
        <taxon>Agaricomycotina</taxon>
        <taxon>Agaricomycetes</taxon>
        <taxon>Polyporales</taxon>
        <taxon>Rhodofomes</taxon>
    </lineage>
</organism>
<proteinExistence type="predicted"/>
<dbReference type="Proteomes" id="UP000298390">
    <property type="component" value="Unassembled WGS sequence"/>
</dbReference>
<name>A0A4Y9XUV9_9APHY</name>
<dbReference type="EMBL" id="SEKV01000757">
    <property type="protein sequence ID" value="TFY53940.1"/>
    <property type="molecule type" value="Genomic_DNA"/>
</dbReference>
<dbReference type="AlphaFoldDB" id="A0A4Y9XUV9"/>
<comment type="caution">
    <text evidence="1">The sequence shown here is derived from an EMBL/GenBank/DDBJ whole genome shotgun (WGS) entry which is preliminary data.</text>
</comment>
<protein>
    <recommendedName>
        <fullName evidence="3">Fungal-type protein kinase domain-containing protein</fullName>
    </recommendedName>
</protein>
<evidence type="ECO:0000313" key="2">
    <source>
        <dbReference type="Proteomes" id="UP000298390"/>
    </source>
</evidence>
<sequence length="160" mass="18411">MALDLLRQGKPPANLYRHDLESFLYLLAYVCAVWDPENKRFDRMHAWERETLIEIWANKHGFLMKREVYDEVFKHAHPSLKHLAEYESESSWISTLVGVFSLIEAHATTIMALQSVQSGSRRSPQAAAALEARIKKNEADRESEISYEMFMDILGASPDV</sequence>
<gene>
    <name evidence="1" type="ORF">EVJ58_g9157</name>
</gene>
<evidence type="ECO:0000313" key="1">
    <source>
        <dbReference type="EMBL" id="TFY53940.1"/>
    </source>
</evidence>
<reference evidence="1 2" key="1">
    <citation type="submission" date="2019-01" db="EMBL/GenBank/DDBJ databases">
        <title>Genome sequencing of the rare red list fungi Fomitopsis rosea.</title>
        <authorList>
            <person name="Buettner E."/>
            <person name="Kellner H."/>
        </authorList>
    </citation>
    <scope>NUCLEOTIDE SEQUENCE [LARGE SCALE GENOMIC DNA]</scope>
    <source>
        <strain evidence="1 2">DSM 105464</strain>
    </source>
</reference>
<dbReference type="STRING" id="34475.A0A4Y9XUV9"/>